<dbReference type="Proteomes" id="UP000291117">
    <property type="component" value="Unassembled WGS sequence"/>
</dbReference>
<organism evidence="2 3">
    <name type="scientific">Pedobacter hiemivivus</name>
    <dbReference type="NCBI Taxonomy" id="2530454"/>
    <lineage>
        <taxon>Bacteria</taxon>
        <taxon>Pseudomonadati</taxon>
        <taxon>Bacteroidota</taxon>
        <taxon>Sphingobacteriia</taxon>
        <taxon>Sphingobacteriales</taxon>
        <taxon>Sphingobacteriaceae</taxon>
        <taxon>Pedobacter</taxon>
    </lineage>
</organism>
<dbReference type="RefSeq" id="WP_131609510.1">
    <property type="nucleotide sequence ID" value="NZ_SJSM01000006.1"/>
</dbReference>
<dbReference type="InterPro" id="IPR025380">
    <property type="entry name" value="DUF4369"/>
</dbReference>
<name>A0A4R0NBN5_9SPHI</name>
<accession>A0A4R0NBN5</accession>
<evidence type="ECO:0000313" key="2">
    <source>
        <dbReference type="EMBL" id="TCC96372.1"/>
    </source>
</evidence>
<feature type="domain" description="DUF4369" evidence="1">
    <location>
        <begin position="9"/>
        <end position="61"/>
    </location>
</feature>
<dbReference type="AlphaFoldDB" id="A0A4R0NBN5"/>
<protein>
    <submittedName>
        <fullName evidence="2">DUF4369 domain-containing protein</fullName>
    </submittedName>
</protein>
<keyword evidence="3" id="KW-1185">Reference proteome</keyword>
<evidence type="ECO:0000259" key="1">
    <source>
        <dbReference type="Pfam" id="PF14289"/>
    </source>
</evidence>
<dbReference type="EMBL" id="SJSM01000006">
    <property type="protein sequence ID" value="TCC96372.1"/>
    <property type="molecule type" value="Genomic_DNA"/>
</dbReference>
<sequence>MAIAQTSNFSITGKIGDLNKPAKIYLDYSAEGKGNSDSATLVNGTFKFTGNISGYASGRMTLSSEGVRDKETYRTKGHKPA</sequence>
<proteinExistence type="predicted"/>
<reference evidence="2 3" key="1">
    <citation type="submission" date="2019-02" db="EMBL/GenBank/DDBJ databases">
        <title>Pedobacter sp. RP-3-8 sp. nov., isolated from Arctic soil.</title>
        <authorList>
            <person name="Dahal R.H."/>
        </authorList>
    </citation>
    <scope>NUCLEOTIDE SEQUENCE [LARGE SCALE GENOMIC DNA]</scope>
    <source>
        <strain evidence="2 3">RP-3-8</strain>
    </source>
</reference>
<evidence type="ECO:0000313" key="3">
    <source>
        <dbReference type="Proteomes" id="UP000291117"/>
    </source>
</evidence>
<comment type="caution">
    <text evidence="2">The sequence shown here is derived from an EMBL/GenBank/DDBJ whole genome shotgun (WGS) entry which is preliminary data.</text>
</comment>
<gene>
    <name evidence="2" type="ORF">EZ444_12655</name>
</gene>
<dbReference type="Pfam" id="PF14289">
    <property type="entry name" value="DUF4369"/>
    <property type="match status" value="1"/>
</dbReference>